<dbReference type="GO" id="GO:0004176">
    <property type="term" value="F:ATP-dependent peptidase activity"/>
    <property type="evidence" value="ECO:0007669"/>
    <property type="project" value="InterPro"/>
</dbReference>
<organism evidence="3 4">
    <name type="scientific">Mycoplana dimorpha</name>
    <dbReference type="NCBI Taxonomy" id="28320"/>
    <lineage>
        <taxon>Bacteria</taxon>
        <taxon>Pseudomonadati</taxon>
        <taxon>Pseudomonadota</taxon>
        <taxon>Alphaproteobacteria</taxon>
        <taxon>Hyphomicrobiales</taxon>
        <taxon>Rhizobiaceae</taxon>
        <taxon>Mycoplana</taxon>
    </lineage>
</organism>
<dbReference type="Pfam" id="PF00004">
    <property type="entry name" value="AAA"/>
    <property type="match status" value="1"/>
</dbReference>
<dbReference type="GO" id="GO:0030163">
    <property type="term" value="P:protein catabolic process"/>
    <property type="evidence" value="ECO:0007669"/>
    <property type="project" value="TreeGrafter"/>
</dbReference>
<protein>
    <submittedName>
        <fullName evidence="3">Peptidase M41-like protein</fullName>
    </submittedName>
</protein>
<dbReference type="InterPro" id="IPR027417">
    <property type="entry name" value="P-loop_NTPase"/>
</dbReference>
<dbReference type="Gene3D" id="1.20.58.760">
    <property type="entry name" value="Peptidase M41"/>
    <property type="match status" value="1"/>
</dbReference>
<dbReference type="Pfam" id="PF01434">
    <property type="entry name" value="Peptidase_M41"/>
    <property type="match status" value="1"/>
</dbReference>
<comment type="similarity">
    <text evidence="1">Belongs to the AAA ATPase family.</text>
</comment>
<evidence type="ECO:0000259" key="2">
    <source>
        <dbReference type="SMART" id="SM00382"/>
    </source>
</evidence>
<dbReference type="InterPro" id="IPR003593">
    <property type="entry name" value="AAA+_ATPase"/>
</dbReference>
<dbReference type="CDD" id="cd19481">
    <property type="entry name" value="RecA-like_protease"/>
    <property type="match status" value="1"/>
</dbReference>
<dbReference type="SUPFAM" id="SSF140990">
    <property type="entry name" value="FtsH protease domain-like"/>
    <property type="match status" value="1"/>
</dbReference>
<sequence>MSRRAMIRLANPPRKKGKAHEPVTVFDLKGLAVLIAKHINEVPKDVRFAALAVMVVKPPTASHIHAARRLSGRPPISDQHAALLAPKRQNVVLAAILKSDLGTQEVATLEDLEHPDTELPGYDEAKRWARGLRSDVARWREGNLPWQEVAGGALISGPPGTGKTFFAAALASALGLRLISTTIGEWQSAGALDDTLMAMRSCFEDANDGRGAVLFIDELDSIGSRSSKPTGRRGNHYWQIVLNEFLSLLTGLGEGVVVIGATNFLDWIDPAILRAGRLQQPRGGKLAARILGRDCRIFGWQVWRGFGKDRARCAEDCPTSGSRAGIRDLSAQLPEKTRYTPQDLLRLAVHEAGHALISLAVGYATSATIEIKDSFESSAQAYLGGLISYELTEDHVPTETSLLNRMAVGLAGMAAEAAVFGDRSLGSGGTIGSDIERASSIARRLVGSYGPVRRRYLSAPLKSWTRKDCPKTLRRKSQR</sequence>
<dbReference type="GO" id="GO:0004222">
    <property type="term" value="F:metalloendopeptidase activity"/>
    <property type="evidence" value="ECO:0007669"/>
    <property type="project" value="InterPro"/>
</dbReference>
<dbReference type="PANTHER" id="PTHR23076">
    <property type="entry name" value="METALLOPROTEASE M41 FTSH"/>
    <property type="match status" value="1"/>
</dbReference>
<dbReference type="GO" id="GO:0005524">
    <property type="term" value="F:ATP binding"/>
    <property type="evidence" value="ECO:0007669"/>
    <property type="project" value="UniProtKB-KW"/>
</dbReference>
<dbReference type="GO" id="GO:0016887">
    <property type="term" value="F:ATP hydrolysis activity"/>
    <property type="evidence" value="ECO:0007669"/>
    <property type="project" value="InterPro"/>
</dbReference>
<dbReference type="RefSeq" id="WP_146165102.1">
    <property type="nucleotide sequence ID" value="NZ_JBHEEX010000004.1"/>
</dbReference>
<dbReference type="GO" id="GO:0006508">
    <property type="term" value="P:proteolysis"/>
    <property type="evidence" value="ECO:0007669"/>
    <property type="project" value="InterPro"/>
</dbReference>
<dbReference type="Proteomes" id="UP000241247">
    <property type="component" value="Unassembled WGS sequence"/>
</dbReference>
<dbReference type="AlphaFoldDB" id="A0A2T5AZ08"/>
<keyword evidence="1" id="KW-0067">ATP-binding</keyword>
<dbReference type="OrthoDB" id="9809379at2"/>
<evidence type="ECO:0000313" key="4">
    <source>
        <dbReference type="Proteomes" id="UP000241247"/>
    </source>
</evidence>
<dbReference type="InterPro" id="IPR003959">
    <property type="entry name" value="ATPase_AAA_core"/>
</dbReference>
<accession>A0A2T5AZ08</accession>
<dbReference type="GO" id="GO:0005886">
    <property type="term" value="C:plasma membrane"/>
    <property type="evidence" value="ECO:0007669"/>
    <property type="project" value="TreeGrafter"/>
</dbReference>
<dbReference type="PANTHER" id="PTHR23076:SF97">
    <property type="entry name" value="ATP-DEPENDENT ZINC METALLOPROTEASE YME1L1"/>
    <property type="match status" value="1"/>
</dbReference>
<keyword evidence="1" id="KW-0547">Nucleotide-binding</keyword>
<dbReference type="SUPFAM" id="SSF52540">
    <property type="entry name" value="P-loop containing nucleoside triphosphate hydrolases"/>
    <property type="match status" value="1"/>
</dbReference>
<evidence type="ECO:0000313" key="3">
    <source>
        <dbReference type="EMBL" id="PTM91968.1"/>
    </source>
</evidence>
<proteinExistence type="inferred from homology"/>
<gene>
    <name evidence="3" type="ORF">C7449_10813</name>
</gene>
<dbReference type="InterPro" id="IPR037219">
    <property type="entry name" value="Peptidase_M41-like"/>
</dbReference>
<dbReference type="Gene3D" id="3.40.50.300">
    <property type="entry name" value="P-loop containing nucleotide triphosphate hydrolases"/>
    <property type="match status" value="1"/>
</dbReference>
<dbReference type="SMART" id="SM00382">
    <property type="entry name" value="AAA"/>
    <property type="match status" value="1"/>
</dbReference>
<evidence type="ECO:0000256" key="1">
    <source>
        <dbReference type="RuleBase" id="RU003651"/>
    </source>
</evidence>
<reference evidence="3 4" key="1">
    <citation type="submission" date="2018-04" db="EMBL/GenBank/DDBJ databases">
        <title>Genomic Encyclopedia of Type Strains, Phase IV (KMG-IV): sequencing the most valuable type-strain genomes for metagenomic binning, comparative biology and taxonomic classification.</title>
        <authorList>
            <person name="Goeker M."/>
        </authorList>
    </citation>
    <scope>NUCLEOTIDE SEQUENCE [LARGE SCALE GENOMIC DNA]</scope>
    <source>
        <strain evidence="3 4">DSM 7138</strain>
    </source>
</reference>
<dbReference type="InterPro" id="IPR000642">
    <property type="entry name" value="Peptidase_M41"/>
</dbReference>
<comment type="caution">
    <text evidence="3">The sequence shown here is derived from an EMBL/GenBank/DDBJ whole genome shotgun (WGS) entry which is preliminary data.</text>
</comment>
<name>A0A2T5AZ08_MYCDI</name>
<dbReference type="EMBL" id="PZZZ01000008">
    <property type="protein sequence ID" value="PTM91968.1"/>
    <property type="molecule type" value="Genomic_DNA"/>
</dbReference>
<feature type="domain" description="AAA+ ATPase" evidence="2">
    <location>
        <begin position="149"/>
        <end position="284"/>
    </location>
</feature>
<dbReference type="PROSITE" id="PS00674">
    <property type="entry name" value="AAA"/>
    <property type="match status" value="1"/>
</dbReference>
<dbReference type="InterPro" id="IPR003960">
    <property type="entry name" value="ATPase_AAA_CS"/>
</dbReference>
<keyword evidence="4" id="KW-1185">Reference proteome</keyword>